<comment type="similarity">
    <text evidence="1">Belongs to the glycosyl hydrolase 13 family.</text>
</comment>
<dbReference type="Gene3D" id="3.20.20.80">
    <property type="entry name" value="Glycosidases"/>
    <property type="match status" value="1"/>
</dbReference>
<dbReference type="GO" id="GO:0004556">
    <property type="term" value="F:alpha-amylase activity"/>
    <property type="evidence" value="ECO:0007669"/>
    <property type="project" value="TreeGrafter"/>
</dbReference>
<feature type="region of interest" description="Disordered" evidence="4">
    <location>
        <begin position="1"/>
        <end position="25"/>
    </location>
</feature>
<gene>
    <name evidence="6" type="ORF">L1O03_09035</name>
</gene>
<protein>
    <submittedName>
        <fullName evidence="6">Alpha-glucosidase</fullName>
    </submittedName>
</protein>
<dbReference type="CDD" id="cd11333">
    <property type="entry name" value="AmyAc_SI_OligoGlu_DGase"/>
    <property type="match status" value="1"/>
</dbReference>
<accession>A0A9X1QQ75</accession>
<dbReference type="NCBIfam" id="NF008183">
    <property type="entry name" value="PRK10933.1"/>
    <property type="match status" value="1"/>
</dbReference>
<dbReference type="PANTHER" id="PTHR10357:SF179">
    <property type="entry name" value="NEUTRAL AND BASIC AMINO ACID TRANSPORT PROTEIN RBAT"/>
    <property type="match status" value="1"/>
</dbReference>
<dbReference type="GO" id="GO:0009313">
    <property type="term" value="P:oligosaccharide catabolic process"/>
    <property type="evidence" value="ECO:0007669"/>
    <property type="project" value="TreeGrafter"/>
</dbReference>
<feature type="domain" description="Glycosyl hydrolase family 13 catalytic" evidence="5">
    <location>
        <begin position="36"/>
        <end position="453"/>
    </location>
</feature>
<evidence type="ECO:0000313" key="7">
    <source>
        <dbReference type="Proteomes" id="UP001139336"/>
    </source>
</evidence>
<dbReference type="InterPro" id="IPR006047">
    <property type="entry name" value="GH13_cat_dom"/>
</dbReference>
<dbReference type="SUPFAM" id="SSF51011">
    <property type="entry name" value="Glycosyl hydrolase domain"/>
    <property type="match status" value="1"/>
</dbReference>
<evidence type="ECO:0000259" key="5">
    <source>
        <dbReference type="SMART" id="SM00642"/>
    </source>
</evidence>
<dbReference type="Gene3D" id="3.90.400.10">
    <property type="entry name" value="Oligo-1,6-glucosidase, Domain 2"/>
    <property type="match status" value="1"/>
</dbReference>
<dbReference type="GO" id="GO:0016853">
    <property type="term" value="F:isomerase activity"/>
    <property type="evidence" value="ECO:0007669"/>
    <property type="project" value="UniProtKB-KW"/>
</dbReference>
<dbReference type="SMART" id="SM00642">
    <property type="entry name" value="Aamy"/>
    <property type="match status" value="1"/>
</dbReference>
<dbReference type="AlphaFoldDB" id="A0A9X1QQ75"/>
<evidence type="ECO:0000256" key="1">
    <source>
        <dbReference type="ARBA" id="ARBA00008061"/>
    </source>
</evidence>
<feature type="compositionally biased region" description="Low complexity" evidence="4">
    <location>
        <begin position="7"/>
        <end position="19"/>
    </location>
</feature>
<dbReference type="InterPro" id="IPR013780">
    <property type="entry name" value="Glyco_hydro_b"/>
</dbReference>
<dbReference type="EMBL" id="JAKGSI010000004">
    <property type="protein sequence ID" value="MCF4007314.1"/>
    <property type="molecule type" value="Genomic_DNA"/>
</dbReference>
<dbReference type="FunFam" id="3.20.20.80:FF:000064">
    <property type="entry name" value="Oligo-1,6-glucosidase"/>
    <property type="match status" value="1"/>
</dbReference>
<organism evidence="6 7">
    <name type="scientific">Corynebacterium uropygiale</name>
    <dbReference type="NCBI Taxonomy" id="1775911"/>
    <lineage>
        <taxon>Bacteria</taxon>
        <taxon>Bacillati</taxon>
        <taxon>Actinomycetota</taxon>
        <taxon>Actinomycetes</taxon>
        <taxon>Mycobacteriales</taxon>
        <taxon>Corynebacteriaceae</taxon>
        <taxon>Corynebacterium</taxon>
    </lineage>
</organism>
<evidence type="ECO:0000256" key="2">
    <source>
        <dbReference type="ARBA" id="ARBA00022801"/>
    </source>
</evidence>
<dbReference type="InterPro" id="IPR017853">
    <property type="entry name" value="GH"/>
</dbReference>
<keyword evidence="7" id="KW-1185">Reference proteome</keyword>
<dbReference type="PANTHER" id="PTHR10357">
    <property type="entry name" value="ALPHA-AMYLASE FAMILY MEMBER"/>
    <property type="match status" value="1"/>
</dbReference>
<dbReference type="Proteomes" id="UP001139336">
    <property type="component" value="Unassembled WGS sequence"/>
</dbReference>
<dbReference type="SUPFAM" id="SSF51445">
    <property type="entry name" value="(Trans)glycosidases"/>
    <property type="match status" value="1"/>
</dbReference>
<dbReference type="InterPro" id="IPR045857">
    <property type="entry name" value="O16G_dom_2"/>
</dbReference>
<keyword evidence="3" id="KW-0326">Glycosidase</keyword>
<dbReference type="Gene3D" id="2.60.40.1180">
    <property type="entry name" value="Golgi alpha-mannosidase II"/>
    <property type="match status" value="1"/>
</dbReference>
<dbReference type="Pfam" id="PF00128">
    <property type="entry name" value="Alpha-amylase"/>
    <property type="match status" value="1"/>
</dbReference>
<sequence length="591" mass="67219">MNHDTHTPAAAGTPAAGGPAPAPAPAPDFRRSVVYQVYPRSFADSNGDGIGDLRGITEHLDHIAGLGVTDIWLSPVYASPNDDNGYDISDYRAIMPEFGTLEDFDELVAAARERGMRIIMDLVVNHTSDEHEWFRQSRSSRENPYRDYYIWRDPAGFRDDGTPIPPTNWVSCFSPSAWEWDEATGQFYLHFFSTKQPDLNWENPRVREEVYALMRFWLDRGVGGFRMDVINAISKGEEFVDDPRVSAGGRESSLYLVANGPRVHEFLQEMRREVLDHYDTITVGETPGTTVEDGLKYAGFARGELNMVFTFEHMMLDGNPEGYGKWWDGRVSLPALKQNLAHWQKGLEGRAWNSLYWNNHDQPRVVSRFGDDRPEYRVRSAAMLGTVLHMLCGTPYIYQGEEIGMTNVAFPELSDYDDIEQRNAYHQYVTDGGIFTHEQMMRYIAHRGRDNARTPMQWDASENAGFTSGTPWLRVNPNYPDINAAADRPDPHGVYQHYRRLIELRHRHEVIISGDFELLDPEDPHTFSYVRRLGEQTLLVTANVSDEDRALPFPVPEASGPFTLLNSNVDPAPEAPDQPLRPYEARIWLAG</sequence>
<comment type="caution">
    <text evidence="6">The sequence shown here is derived from an EMBL/GenBank/DDBJ whole genome shotgun (WGS) entry which is preliminary data.</text>
</comment>
<evidence type="ECO:0000313" key="6">
    <source>
        <dbReference type="EMBL" id="MCF4007314.1"/>
    </source>
</evidence>
<dbReference type="RefSeq" id="WP_236119452.1">
    <property type="nucleotide sequence ID" value="NZ_JAKGSI010000004.1"/>
</dbReference>
<dbReference type="FunFam" id="3.90.400.10:FF:000004">
    <property type="entry name" value="Oligo-1,6-glucosidase"/>
    <property type="match status" value="1"/>
</dbReference>
<keyword evidence="2" id="KW-0378">Hydrolase</keyword>
<reference evidence="6" key="1">
    <citation type="submission" date="2022-01" db="EMBL/GenBank/DDBJ databases">
        <title>Corynebacterium sp. nov isolated from isolated from the feces of the greater white-fronted geese (Anser albifrons) at Poyang Lake, PR China.</title>
        <authorList>
            <person name="Liu Q."/>
        </authorList>
    </citation>
    <scope>NUCLEOTIDE SEQUENCE</scope>
    <source>
        <strain evidence="6">JCM 32435</strain>
    </source>
</reference>
<proteinExistence type="inferred from homology"/>
<name>A0A9X1QQ75_9CORY</name>
<evidence type="ECO:0000256" key="3">
    <source>
        <dbReference type="ARBA" id="ARBA00023295"/>
    </source>
</evidence>
<evidence type="ECO:0000256" key="4">
    <source>
        <dbReference type="SAM" id="MobiDB-lite"/>
    </source>
</evidence>